<proteinExistence type="inferred from homology"/>
<evidence type="ECO:0000256" key="3">
    <source>
        <dbReference type="ARBA" id="ARBA00022729"/>
    </source>
</evidence>
<dbReference type="PROSITE" id="PS01039">
    <property type="entry name" value="SBP_BACTERIAL_3"/>
    <property type="match status" value="1"/>
</dbReference>
<dbReference type="PANTHER" id="PTHR35936:SF19">
    <property type="entry name" value="AMINO-ACID-BINDING PROTEIN YXEM-RELATED"/>
    <property type="match status" value="1"/>
</dbReference>
<dbReference type="Gene3D" id="3.40.190.10">
    <property type="entry name" value="Periplasmic binding protein-like II"/>
    <property type="match status" value="2"/>
</dbReference>
<dbReference type="EMBL" id="WBVX01000028">
    <property type="protein sequence ID" value="KAB2680293.1"/>
    <property type="molecule type" value="Genomic_DNA"/>
</dbReference>
<name>A0A6L3YAJ1_9HYPH</name>
<dbReference type="GO" id="GO:0030313">
    <property type="term" value="C:cell envelope"/>
    <property type="evidence" value="ECO:0007669"/>
    <property type="project" value="UniProtKB-SubCell"/>
</dbReference>
<comment type="similarity">
    <text evidence="2 4">Belongs to the bacterial solute-binding protein 3 family.</text>
</comment>
<evidence type="ECO:0000259" key="6">
    <source>
        <dbReference type="SMART" id="SM00062"/>
    </source>
</evidence>
<evidence type="ECO:0000256" key="5">
    <source>
        <dbReference type="SAM" id="SignalP"/>
    </source>
</evidence>
<comment type="subcellular location">
    <subcellularLocation>
        <location evidence="1">Cell envelope</location>
    </subcellularLocation>
</comment>
<gene>
    <name evidence="7" type="ORF">F9L08_21585</name>
</gene>
<accession>A0A6L3YAJ1</accession>
<dbReference type="RefSeq" id="WP_137935352.1">
    <property type="nucleotide sequence ID" value="NZ_WBVX01000028.1"/>
</dbReference>
<dbReference type="AlphaFoldDB" id="A0A6L3YAJ1"/>
<evidence type="ECO:0000256" key="1">
    <source>
        <dbReference type="ARBA" id="ARBA00004196"/>
    </source>
</evidence>
<feature type="signal peptide" evidence="5">
    <location>
        <begin position="1"/>
        <end position="23"/>
    </location>
</feature>
<evidence type="ECO:0000313" key="8">
    <source>
        <dbReference type="Proteomes" id="UP000481643"/>
    </source>
</evidence>
<dbReference type="InterPro" id="IPR001638">
    <property type="entry name" value="Solute-binding_3/MltF_N"/>
</dbReference>
<dbReference type="SMART" id="SM00062">
    <property type="entry name" value="PBPb"/>
    <property type="match status" value="1"/>
</dbReference>
<dbReference type="Proteomes" id="UP000481643">
    <property type="component" value="Unassembled WGS sequence"/>
</dbReference>
<comment type="caution">
    <text evidence="7">The sequence shown here is derived from an EMBL/GenBank/DDBJ whole genome shotgun (WGS) entry which is preliminary data.</text>
</comment>
<evidence type="ECO:0000256" key="4">
    <source>
        <dbReference type="RuleBase" id="RU003744"/>
    </source>
</evidence>
<dbReference type="InterPro" id="IPR018313">
    <property type="entry name" value="SBP_3_CS"/>
</dbReference>
<evidence type="ECO:0000256" key="2">
    <source>
        <dbReference type="ARBA" id="ARBA00010333"/>
    </source>
</evidence>
<dbReference type="SUPFAM" id="SSF53850">
    <property type="entry name" value="Periplasmic binding protein-like II"/>
    <property type="match status" value="1"/>
</dbReference>
<organism evidence="7 8">
    <name type="scientific">Brucella tritici</name>
    <dbReference type="NCBI Taxonomy" id="94626"/>
    <lineage>
        <taxon>Bacteria</taxon>
        <taxon>Pseudomonadati</taxon>
        <taxon>Pseudomonadota</taxon>
        <taxon>Alphaproteobacteria</taxon>
        <taxon>Hyphomicrobiales</taxon>
        <taxon>Brucellaceae</taxon>
        <taxon>Brucella/Ochrobactrum group</taxon>
        <taxon>Brucella</taxon>
    </lineage>
</organism>
<dbReference type="Pfam" id="PF00497">
    <property type="entry name" value="SBP_bac_3"/>
    <property type="match status" value="1"/>
</dbReference>
<protein>
    <submittedName>
        <fullName evidence="7">Transporter substrate-binding domain-containing protein</fullName>
    </submittedName>
</protein>
<feature type="chain" id="PRO_5027110876" evidence="5">
    <location>
        <begin position="24"/>
        <end position="281"/>
    </location>
</feature>
<feature type="domain" description="Solute-binding protein family 3/N-terminal" evidence="6">
    <location>
        <begin position="28"/>
        <end position="277"/>
    </location>
</feature>
<sequence length="281" mass="30238">MKKFLSNLLIVGAFVLPTMPAHAGEWKKIVIGMDVSYAPWAYTDANGKFLGYEVDLANDLCKRMEVECELTSQPWDTIIPSLQAGKFDAIIAGMNITEERLKEIDFSVSYAASPRAFLTTKSSKFANLPLGESILDLEKDADSATKQIDAVRSELPGSTLGVLTASANTLFVEKNFADVAEIRQYKTAEQYVLDLQAGRIDIAFDTLPYLMGVLKGADGGDMVVVGPKLAGGLLGAGAGVGLRKSDADLKAMFNKAIEDAKKDGTIKALTIKWFGADLSPT</sequence>
<keyword evidence="3 5" id="KW-0732">Signal</keyword>
<reference evidence="7 8" key="1">
    <citation type="submission" date="2019-09" db="EMBL/GenBank/DDBJ databases">
        <title>Taxonomic organization of the family Brucellaceae based on a phylogenomic approach.</title>
        <authorList>
            <person name="Leclercq S."/>
            <person name="Cloeckaert A."/>
            <person name="Zygmunt M.S."/>
        </authorList>
    </citation>
    <scope>NUCLEOTIDE SEQUENCE [LARGE SCALE GENOMIC DNA]</scope>
    <source>
        <strain evidence="7 8">WS1830</strain>
    </source>
</reference>
<dbReference type="PANTHER" id="PTHR35936">
    <property type="entry name" value="MEMBRANE-BOUND LYTIC MUREIN TRANSGLYCOSYLASE F"/>
    <property type="match status" value="1"/>
</dbReference>
<evidence type="ECO:0000313" key="7">
    <source>
        <dbReference type="EMBL" id="KAB2680293.1"/>
    </source>
</evidence>